<keyword evidence="1" id="KW-0732">Signal</keyword>
<organism evidence="2 3">
    <name type="scientific">Chironomus riparius</name>
    <dbReference type="NCBI Taxonomy" id="315576"/>
    <lineage>
        <taxon>Eukaryota</taxon>
        <taxon>Metazoa</taxon>
        <taxon>Ecdysozoa</taxon>
        <taxon>Arthropoda</taxon>
        <taxon>Hexapoda</taxon>
        <taxon>Insecta</taxon>
        <taxon>Pterygota</taxon>
        <taxon>Neoptera</taxon>
        <taxon>Endopterygota</taxon>
        <taxon>Diptera</taxon>
        <taxon>Nematocera</taxon>
        <taxon>Chironomoidea</taxon>
        <taxon>Chironomidae</taxon>
        <taxon>Chironominae</taxon>
        <taxon>Chironomus</taxon>
    </lineage>
</organism>
<reference evidence="2" key="1">
    <citation type="submission" date="2022-01" db="EMBL/GenBank/DDBJ databases">
        <authorList>
            <person name="King R."/>
        </authorList>
    </citation>
    <scope>NUCLEOTIDE SEQUENCE</scope>
</reference>
<feature type="chain" id="PRO_5040170585" evidence="1">
    <location>
        <begin position="19"/>
        <end position="99"/>
    </location>
</feature>
<dbReference type="Proteomes" id="UP001153620">
    <property type="component" value="Chromosome 4"/>
</dbReference>
<evidence type="ECO:0000313" key="3">
    <source>
        <dbReference type="Proteomes" id="UP001153620"/>
    </source>
</evidence>
<sequence>MKILIAILIAAFIATVYSEKGAKKQSNSDFRQMVKEASDFINSFNGTAQEFESIVKSECSNGADFTPAQAERYITAVCKKVNKKSIFTCSDFRTIVSQC</sequence>
<evidence type="ECO:0000313" key="2">
    <source>
        <dbReference type="EMBL" id="CAG9810168.1"/>
    </source>
</evidence>
<feature type="signal peptide" evidence="1">
    <location>
        <begin position="1"/>
        <end position="18"/>
    </location>
</feature>
<keyword evidence="3" id="KW-1185">Reference proteome</keyword>
<dbReference type="EMBL" id="OU895880">
    <property type="protein sequence ID" value="CAG9810168.1"/>
    <property type="molecule type" value="Genomic_DNA"/>
</dbReference>
<accession>A0A9N9S3G8</accession>
<gene>
    <name evidence="2" type="ORF">CHIRRI_LOCUS12985</name>
</gene>
<protein>
    <submittedName>
        <fullName evidence="2">Uncharacterized protein</fullName>
    </submittedName>
</protein>
<evidence type="ECO:0000256" key="1">
    <source>
        <dbReference type="SAM" id="SignalP"/>
    </source>
</evidence>
<proteinExistence type="predicted"/>
<reference evidence="2" key="2">
    <citation type="submission" date="2022-10" db="EMBL/GenBank/DDBJ databases">
        <authorList>
            <consortium name="ENA_rothamsted_submissions"/>
            <consortium name="culmorum"/>
            <person name="King R."/>
        </authorList>
    </citation>
    <scope>NUCLEOTIDE SEQUENCE</scope>
</reference>
<dbReference type="AlphaFoldDB" id="A0A9N9S3G8"/>
<name>A0A9N9S3G8_9DIPT</name>